<dbReference type="OrthoDB" id="5353095at2759"/>
<dbReference type="PANTHER" id="PTHR22896:SF0">
    <property type="entry name" value="CYCLIN N-TERMINAL DOMAIN-CONTAINING PROTEIN"/>
    <property type="match status" value="1"/>
</dbReference>
<feature type="region of interest" description="Disordered" evidence="2">
    <location>
        <begin position="462"/>
        <end position="575"/>
    </location>
</feature>
<evidence type="ECO:0000256" key="2">
    <source>
        <dbReference type="SAM" id="MobiDB-lite"/>
    </source>
</evidence>
<keyword evidence="1" id="KW-0195">Cyclin</keyword>
<feature type="compositionally biased region" description="Polar residues" evidence="2">
    <location>
        <begin position="311"/>
        <end position="324"/>
    </location>
</feature>
<comment type="similarity">
    <text evidence="1">Belongs to the cyclin family.</text>
</comment>
<dbReference type="SUPFAM" id="SSF47954">
    <property type="entry name" value="Cyclin-like"/>
    <property type="match status" value="1"/>
</dbReference>
<feature type="region of interest" description="Disordered" evidence="2">
    <location>
        <begin position="1"/>
        <end position="98"/>
    </location>
</feature>
<dbReference type="InterPro" id="IPR012388">
    <property type="entry name" value="CABLES1/2"/>
</dbReference>
<feature type="compositionally biased region" description="Basic and acidic residues" evidence="2">
    <location>
        <begin position="293"/>
        <end position="303"/>
    </location>
</feature>
<evidence type="ECO:0000313" key="4">
    <source>
        <dbReference type="EMBL" id="KAJ1964555.1"/>
    </source>
</evidence>
<dbReference type="GO" id="GO:0051726">
    <property type="term" value="P:regulation of cell cycle"/>
    <property type="evidence" value="ECO:0007669"/>
    <property type="project" value="InterPro"/>
</dbReference>
<dbReference type="InterPro" id="IPR036915">
    <property type="entry name" value="Cyclin-like_sf"/>
</dbReference>
<dbReference type="InterPro" id="IPR006671">
    <property type="entry name" value="Cyclin_N"/>
</dbReference>
<dbReference type="InterPro" id="IPR013763">
    <property type="entry name" value="Cyclin-like_dom"/>
</dbReference>
<dbReference type="Proteomes" id="UP001150925">
    <property type="component" value="Unassembled WGS sequence"/>
</dbReference>
<gene>
    <name evidence="4" type="ORF">IWQ62_002902</name>
</gene>
<dbReference type="CDD" id="cd20556">
    <property type="entry name" value="CYCLIN_CABLES"/>
    <property type="match status" value="1"/>
</dbReference>
<reference evidence="4" key="1">
    <citation type="submission" date="2022-07" db="EMBL/GenBank/DDBJ databases">
        <title>Phylogenomic reconstructions and comparative analyses of Kickxellomycotina fungi.</title>
        <authorList>
            <person name="Reynolds N.K."/>
            <person name="Stajich J.E."/>
            <person name="Barry K."/>
            <person name="Grigoriev I.V."/>
            <person name="Crous P."/>
            <person name="Smith M.E."/>
        </authorList>
    </citation>
    <scope>NUCLEOTIDE SEQUENCE</scope>
    <source>
        <strain evidence="4">RSA 1196</strain>
    </source>
</reference>
<dbReference type="SMART" id="SM00385">
    <property type="entry name" value="CYCLIN"/>
    <property type="match status" value="1"/>
</dbReference>
<protein>
    <recommendedName>
        <fullName evidence="3">Cyclin-like domain-containing protein</fullName>
    </recommendedName>
</protein>
<name>A0A9W8AUS9_9FUNG</name>
<comment type="caution">
    <text evidence="4">The sequence shown here is derived from an EMBL/GenBank/DDBJ whole genome shotgun (WGS) entry which is preliminary data.</text>
</comment>
<feature type="compositionally biased region" description="Low complexity" evidence="2">
    <location>
        <begin position="481"/>
        <end position="492"/>
    </location>
</feature>
<feature type="compositionally biased region" description="Basic and acidic residues" evidence="2">
    <location>
        <begin position="9"/>
        <end position="19"/>
    </location>
</feature>
<dbReference type="AlphaFoldDB" id="A0A9W8AUS9"/>
<evidence type="ECO:0000256" key="1">
    <source>
        <dbReference type="RuleBase" id="RU000383"/>
    </source>
</evidence>
<feature type="compositionally biased region" description="Basic and acidic residues" evidence="2">
    <location>
        <begin position="522"/>
        <end position="542"/>
    </location>
</feature>
<dbReference type="Gene3D" id="1.10.472.10">
    <property type="entry name" value="Cyclin-like"/>
    <property type="match status" value="1"/>
</dbReference>
<dbReference type="EMBL" id="JANBPY010000686">
    <property type="protein sequence ID" value="KAJ1964555.1"/>
    <property type="molecule type" value="Genomic_DNA"/>
</dbReference>
<keyword evidence="5" id="KW-1185">Reference proteome</keyword>
<evidence type="ECO:0000313" key="5">
    <source>
        <dbReference type="Proteomes" id="UP001150925"/>
    </source>
</evidence>
<sequence>MDEASPPSDSDHANLEEHHPHHNALQFLTGIRLTAPPLTKPRTAPTPRGSGKQDDSHQTLPKEQQKEKGNGQTTRNEGETRSLESMQRSVARELTVDTGGAHASQSYLQLEAPYHPTHEEYTFLRPPHSITSYSATRRHPITRYAAPQTDLIGEYYEDPEYSIQAYENPNAGTLKKSVMTLGQGFRNRGRTQRASMNLQSQMLSWLNKDATVPIDPSDNPLSPRLGQSLTERDNHSAGPLYDTHAIQDKSPVETARLVFTTPTGHNPVAYFSVIPYTKQKRSTQPPGTIPVDHTLDSRTRTAHDPSWPLNRGSTQPLAQSGSGHETGVLQNLASVVPTATHVVKSWLRTIPKNPYSLGHPSRMLRTDSAPVTSRISISRPMEARLLRQQLVVDRQTYQQEFTMTPSFSVYEHLQHINAPLQIDSELAEEAQTTNTVVPRKAPATLSYRRCLYPSGALEPAVNNKLDRRSRTQHLTLGRRLSSGSSMGYSIYSERQHRKSSTRSIGTRSSLEQSEVVSPESDDTSRLEPPDLRRQDLQDDVRRAHPRRINQLGSRSQRFRPPVSERKASGRTRGLADWQPPTLGTLAFHYDPNYLDDPELKTGSRRTVVKLAGFVGSIVQHTQPAELKRELNDLFRQKHGADVDPTITLSKIRSLKHRLIQCAQQVDCELSSVAKAFVYLEKLLLLHQVHKDNRRCIAAACLLLAVKVNEPHDKRIMQLLSTMHKILGVPPAMVLQHEFSVFASLQFELYLPIQEFTPHLNRILHSVGLDTLQEYMGNDSTFYLG</sequence>
<feature type="domain" description="Cyclin-like" evidence="3">
    <location>
        <begin position="656"/>
        <end position="742"/>
    </location>
</feature>
<organism evidence="4 5">
    <name type="scientific">Dispira parvispora</name>
    <dbReference type="NCBI Taxonomy" id="1520584"/>
    <lineage>
        <taxon>Eukaryota</taxon>
        <taxon>Fungi</taxon>
        <taxon>Fungi incertae sedis</taxon>
        <taxon>Zoopagomycota</taxon>
        <taxon>Kickxellomycotina</taxon>
        <taxon>Dimargaritomycetes</taxon>
        <taxon>Dimargaritales</taxon>
        <taxon>Dimargaritaceae</taxon>
        <taxon>Dispira</taxon>
    </lineage>
</organism>
<proteinExistence type="inferred from homology"/>
<feature type="region of interest" description="Disordered" evidence="2">
    <location>
        <begin position="214"/>
        <end position="238"/>
    </location>
</feature>
<feature type="region of interest" description="Disordered" evidence="2">
    <location>
        <begin position="279"/>
        <end position="324"/>
    </location>
</feature>
<dbReference type="PANTHER" id="PTHR22896">
    <property type="entry name" value="CDK5 AND ABL1 ENZYME SUBSTRATE 1"/>
    <property type="match status" value="1"/>
</dbReference>
<feature type="compositionally biased region" description="Polar residues" evidence="2">
    <location>
        <begin position="501"/>
        <end position="515"/>
    </location>
</feature>
<accession>A0A9W8AUS9</accession>
<dbReference type="Pfam" id="PF00134">
    <property type="entry name" value="Cyclin_N"/>
    <property type="match status" value="1"/>
</dbReference>
<evidence type="ECO:0000259" key="3">
    <source>
        <dbReference type="SMART" id="SM00385"/>
    </source>
</evidence>